<keyword evidence="2" id="KW-1185">Reference proteome</keyword>
<dbReference type="InParanoid" id="B9TF94"/>
<dbReference type="AlphaFoldDB" id="B9TF94"/>
<sequence>MVELRSTDNTYQLAHIVGNHNDNCAAPVADAGAKNYILEDGAGKVINNFGWSVRSTATQWGVNTPTGQNLFGADPSGNCFMGAAAGANHVINKAGTVQGGVILTVQGAGGTVLYVQHATAGTLNGAASAITMGMNSGNGRSINCAGTLNTGGADYAEYMRKAAGVGAIAKGQIVGITANDEITDRWADALRCVIKSTDPSYVGGDIWAIHLGSRPEQPVYVEPDYMGVTAGRAPVEPESSGEEERDAQAADAYTKALADWAATRAQEQAERAAYAAQIEQARADYISAMEAWQAANAKYDIDYESARATVDRIAFAGRVPVNVYGAQPGQYIVPVQDGDGIKGIAMNGADMSMSDYMRAVGQVTAIEPDGRARVVVKVA</sequence>
<organism evidence="1 2">
    <name type="scientific">Ricinus communis</name>
    <name type="common">Castor bean</name>
    <dbReference type="NCBI Taxonomy" id="3988"/>
    <lineage>
        <taxon>Eukaryota</taxon>
        <taxon>Viridiplantae</taxon>
        <taxon>Streptophyta</taxon>
        <taxon>Embryophyta</taxon>
        <taxon>Tracheophyta</taxon>
        <taxon>Spermatophyta</taxon>
        <taxon>Magnoliopsida</taxon>
        <taxon>eudicotyledons</taxon>
        <taxon>Gunneridae</taxon>
        <taxon>Pentapetalae</taxon>
        <taxon>rosids</taxon>
        <taxon>fabids</taxon>
        <taxon>Malpighiales</taxon>
        <taxon>Euphorbiaceae</taxon>
        <taxon>Acalyphoideae</taxon>
        <taxon>Acalypheae</taxon>
        <taxon>Ricinus</taxon>
    </lineage>
</organism>
<proteinExistence type="predicted"/>
<reference evidence="2" key="1">
    <citation type="journal article" date="2010" name="Nat. Biotechnol.">
        <title>Draft genome sequence of the oilseed species Ricinus communis.</title>
        <authorList>
            <person name="Chan A.P."/>
            <person name="Crabtree J."/>
            <person name="Zhao Q."/>
            <person name="Lorenzi H."/>
            <person name="Orvis J."/>
            <person name="Puiu D."/>
            <person name="Melake-Berhan A."/>
            <person name="Jones K.M."/>
            <person name="Redman J."/>
            <person name="Chen G."/>
            <person name="Cahoon E.B."/>
            <person name="Gedil M."/>
            <person name="Stanke M."/>
            <person name="Haas B.J."/>
            <person name="Wortman J.R."/>
            <person name="Fraser-Liggett C.M."/>
            <person name="Ravel J."/>
            <person name="Rabinowicz P.D."/>
        </authorList>
    </citation>
    <scope>NUCLEOTIDE SEQUENCE [LARGE SCALE GENOMIC DNA]</scope>
    <source>
        <strain evidence="2">cv. Hale</strain>
    </source>
</reference>
<dbReference type="Proteomes" id="UP000008311">
    <property type="component" value="Unassembled WGS sequence"/>
</dbReference>
<gene>
    <name evidence="1" type="ORF">RCOM_1906160</name>
</gene>
<dbReference type="EMBL" id="EQ979624">
    <property type="protein sequence ID" value="EEF25471.1"/>
    <property type="molecule type" value="Genomic_DNA"/>
</dbReference>
<protein>
    <submittedName>
        <fullName evidence="1">Uncharacterized protein</fullName>
    </submittedName>
</protein>
<name>B9TF94_RICCO</name>
<evidence type="ECO:0000313" key="1">
    <source>
        <dbReference type="EMBL" id="EEF25471.1"/>
    </source>
</evidence>
<accession>B9TF94</accession>
<evidence type="ECO:0000313" key="2">
    <source>
        <dbReference type="Proteomes" id="UP000008311"/>
    </source>
</evidence>